<evidence type="ECO:0000256" key="2">
    <source>
        <dbReference type="ARBA" id="ARBA00004141"/>
    </source>
</evidence>
<keyword evidence="9 13" id="KW-1133">Transmembrane helix</keyword>
<comment type="similarity">
    <text evidence="3">Belongs to the AP endonuclease 2 family.</text>
</comment>
<dbReference type="GO" id="GO:0016020">
    <property type="term" value="C:membrane"/>
    <property type="evidence" value="ECO:0007669"/>
    <property type="project" value="UniProtKB-SubCell"/>
</dbReference>
<keyword evidence="7" id="KW-0378">Hydrolase</keyword>
<dbReference type="InterPro" id="IPR036237">
    <property type="entry name" value="Xyl_isomerase-like_sf"/>
</dbReference>
<evidence type="ECO:0000256" key="5">
    <source>
        <dbReference type="ARBA" id="ARBA00022723"/>
    </source>
</evidence>
<dbReference type="PANTHER" id="PTHR21445:SF0">
    <property type="entry name" value="APURINIC-APYRIMIDINIC ENDONUCLEASE"/>
    <property type="match status" value="1"/>
</dbReference>
<organism evidence="15 16">
    <name type="scientific">Litomosoides sigmodontis</name>
    <name type="common">Filarial nematode worm</name>
    <dbReference type="NCBI Taxonomy" id="42156"/>
    <lineage>
        <taxon>Eukaryota</taxon>
        <taxon>Metazoa</taxon>
        <taxon>Ecdysozoa</taxon>
        <taxon>Nematoda</taxon>
        <taxon>Chromadorea</taxon>
        <taxon>Rhabditida</taxon>
        <taxon>Spirurina</taxon>
        <taxon>Spiruromorpha</taxon>
        <taxon>Filarioidea</taxon>
        <taxon>Onchocercidae</taxon>
        <taxon>Litomosoides</taxon>
    </lineage>
</organism>
<dbReference type="GO" id="GO:0005739">
    <property type="term" value="C:mitochondrion"/>
    <property type="evidence" value="ECO:0007669"/>
    <property type="project" value="TreeGrafter"/>
</dbReference>
<keyword evidence="11" id="KW-0234">DNA repair</keyword>
<dbReference type="OrthoDB" id="7663182at2759"/>
<evidence type="ECO:0000259" key="14">
    <source>
        <dbReference type="Pfam" id="PF01261"/>
    </source>
</evidence>
<feature type="transmembrane region" description="Helical" evidence="13">
    <location>
        <begin position="413"/>
        <end position="439"/>
    </location>
</feature>
<name>A0A3P6TPV8_LITSI</name>
<dbReference type="NCBIfam" id="TIGR00587">
    <property type="entry name" value="nfo"/>
    <property type="match status" value="1"/>
</dbReference>
<feature type="region of interest" description="Disordered" evidence="12">
    <location>
        <begin position="510"/>
        <end position="540"/>
    </location>
</feature>
<evidence type="ECO:0000256" key="12">
    <source>
        <dbReference type="SAM" id="MobiDB-lite"/>
    </source>
</evidence>
<evidence type="ECO:0000256" key="13">
    <source>
        <dbReference type="SAM" id="Phobius"/>
    </source>
</evidence>
<gene>
    <name evidence="15" type="ORF">NLS_LOCUS5208</name>
</gene>
<feature type="transmembrane region" description="Helical" evidence="13">
    <location>
        <begin position="252"/>
        <end position="269"/>
    </location>
</feature>
<evidence type="ECO:0000256" key="7">
    <source>
        <dbReference type="ARBA" id="ARBA00022801"/>
    </source>
</evidence>
<evidence type="ECO:0000256" key="8">
    <source>
        <dbReference type="ARBA" id="ARBA00022833"/>
    </source>
</evidence>
<dbReference type="SUPFAM" id="SSF51658">
    <property type="entry name" value="Xylose isomerase-like"/>
    <property type="match status" value="1"/>
</dbReference>
<feature type="transmembrane region" description="Helical" evidence="13">
    <location>
        <begin position="105"/>
        <end position="129"/>
    </location>
</feature>
<evidence type="ECO:0000256" key="10">
    <source>
        <dbReference type="ARBA" id="ARBA00023136"/>
    </source>
</evidence>
<dbReference type="STRING" id="42156.A0A3P6TPV8"/>
<dbReference type="Pfam" id="PF01261">
    <property type="entry name" value="AP_endonuc_2"/>
    <property type="match status" value="1"/>
</dbReference>
<feature type="transmembrane region" description="Helical" evidence="13">
    <location>
        <begin position="82"/>
        <end position="98"/>
    </location>
</feature>
<accession>A0A3P6TPV8</accession>
<dbReference type="GO" id="GO:0006284">
    <property type="term" value="P:base-excision repair"/>
    <property type="evidence" value="ECO:0007669"/>
    <property type="project" value="TreeGrafter"/>
</dbReference>
<dbReference type="GO" id="GO:0008270">
    <property type="term" value="F:zinc ion binding"/>
    <property type="evidence" value="ECO:0007669"/>
    <property type="project" value="InterPro"/>
</dbReference>
<dbReference type="PROSITE" id="PS00730">
    <property type="entry name" value="AP_NUCLEASE_F2_2"/>
    <property type="match status" value="1"/>
</dbReference>
<dbReference type="Pfam" id="PF03062">
    <property type="entry name" value="MBOAT"/>
    <property type="match status" value="1"/>
</dbReference>
<dbReference type="NCBIfam" id="NF002199">
    <property type="entry name" value="PRK01060.1-4"/>
    <property type="match status" value="1"/>
</dbReference>
<keyword evidence="6" id="KW-0227">DNA damage</keyword>
<protein>
    <recommendedName>
        <fullName evidence="14">Xylose isomerase-like TIM barrel domain-containing protein</fullName>
    </recommendedName>
</protein>
<dbReference type="PANTHER" id="PTHR21445">
    <property type="entry name" value="ENDONUCLEASE IV ENDODEOXYRIBONUCLEASE IV"/>
    <property type="match status" value="1"/>
</dbReference>
<dbReference type="GO" id="GO:0005634">
    <property type="term" value="C:nucleus"/>
    <property type="evidence" value="ECO:0007669"/>
    <property type="project" value="TreeGrafter"/>
</dbReference>
<keyword evidence="16" id="KW-1185">Reference proteome</keyword>
<dbReference type="InterPro" id="IPR004299">
    <property type="entry name" value="MBOAT_fam"/>
</dbReference>
<proteinExistence type="inferred from homology"/>
<comment type="cofactor">
    <cofactor evidence="1">
        <name>Zn(2+)</name>
        <dbReference type="ChEBI" id="CHEBI:29105"/>
    </cofactor>
</comment>
<evidence type="ECO:0000313" key="15">
    <source>
        <dbReference type="EMBL" id="VDK81170.1"/>
    </source>
</evidence>
<reference evidence="15 16" key="1">
    <citation type="submission" date="2018-08" db="EMBL/GenBank/DDBJ databases">
        <authorList>
            <person name="Laetsch R D."/>
            <person name="Stevens L."/>
            <person name="Kumar S."/>
            <person name="Blaxter L. M."/>
        </authorList>
    </citation>
    <scope>NUCLEOTIDE SEQUENCE [LARGE SCALE GENOMIC DNA]</scope>
</reference>
<feature type="transmembrane region" description="Helical" evidence="13">
    <location>
        <begin position="451"/>
        <end position="468"/>
    </location>
</feature>
<evidence type="ECO:0000256" key="6">
    <source>
        <dbReference type="ARBA" id="ARBA00022763"/>
    </source>
</evidence>
<evidence type="ECO:0000256" key="3">
    <source>
        <dbReference type="ARBA" id="ARBA00005340"/>
    </source>
</evidence>
<evidence type="ECO:0000256" key="1">
    <source>
        <dbReference type="ARBA" id="ARBA00001947"/>
    </source>
</evidence>
<dbReference type="InterPro" id="IPR013022">
    <property type="entry name" value="Xyl_isomerase-like_TIM-brl"/>
</dbReference>
<dbReference type="InterPro" id="IPR001719">
    <property type="entry name" value="AP_endonuc_2"/>
</dbReference>
<dbReference type="GO" id="GO:0008081">
    <property type="term" value="F:phosphoric diester hydrolase activity"/>
    <property type="evidence" value="ECO:0007669"/>
    <property type="project" value="TreeGrafter"/>
</dbReference>
<dbReference type="EMBL" id="UYRX01000376">
    <property type="protein sequence ID" value="VDK81170.1"/>
    <property type="molecule type" value="Genomic_DNA"/>
</dbReference>
<dbReference type="Proteomes" id="UP000277928">
    <property type="component" value="Unassembled WGS sequence"/>
</dbReference>
<dbReference type="InterPro" id="IPR018246">
    <property type="entry name" value="AP_endonuc_F2_Zn_BS"/>
</dbReference>
<feature type="transmembrane region" description="Helical" evidence="13">
    <location>
        <begin position="368"/>
        <end position="393"/>
    </location>
</feature>
<dbReference type="GO" id="GO:0003906">
    <property type="term" value="F:DNA-(apurinic or apyrimidinic site) endonuclease activity"/>
    <property type="evidence" value="ECO:0007669"/>
    <property type="project" value="TreeGrafter"/>
</dbReference>
<dbReference type="CDD" id="cd00019">
    <property type="entry name" value="AP2Ec"/>
    <property type="match status" value="1"/>
</dbReference>
<evidence type="ECO:0000256" key="11">
    <source>
        <dbReference type="ARBA" id="ARBA00023204"/>
    </source>
</evidence>
<dbReference type="Gene3D" id="3.20.20.150">
    <property type="entry name" value="Divalent-metal-dependent TIM barrel enzymes"/>
    <property type="match status" value="1"/>
</dbReference>
<evidence type="ECO:0000256" key="9">
    <source>
        <dbReference type="ARBA" id="ARBA00022989"/>
    </source>
</evidence>
<dbReference type="HAMAP" id="MF_00152">
    <property type="entry name" value="Nfo"/>
    <property type="match status" value="1"/>
</dbReference>
<dbReference type="SMART" id="SM00518">
    <property type="entry name" value="AP2Ec"/>
    <property type="match status" value="1"/>
</dbReference>
<feature type="domain" description="Xylose isomerase-like TIM barrel" evidence="14">
    <location>
        <begin position="615"/>
        <end position="866"/>
    </location>
</feature>
<keyword evidence="5" id="KW-0479">Metal-binding</keyword>
<dbReference type="AlphaFoldDB" id="A0A3P6TPV8"/>
<keyword evidence="8" id="KW-0862">Zinc</keyword>
<dbReference type="GO" id="GO:0003677">
    <property type="term" value="F:DNA binding"/>
    <property type="evidence" value="ECO:0007669"/>
    <property type="project" value="InterPro"/>
</dbReference>
<dbReference type="FunFam" id="3.20.20.150:FF:000001">
    <property type="entry name" value="Probable endonuclease 4"/>
    <property type="match status" value="1"/>
</dbReference>
<evidence type="ECO:0000256" key="4">
    <source>
        <dbReference type="ARBA" id="ARBA00022692"/>
    </source>
</evidence>
<dbReference type="PROSITE" id="PS51432">
    <property type="entry name" value="AP_NUCLEASE_F2_4"/>
    <property type="match status" value="1"/>
</dbReference>
<sequence length="892" mass="102509">MCCRANIAFLVSTINQTKISIMEGLSEFLLERIDDLIYGKLLIISFVLSMLMRQVRLGVVREICGGLTGISLIYYFTGWKLLYSLLIVIINIIINSVVRSWYLPLVSFFITFLYLGVLRVVHLIGFPALVSHSNAVQLIMTLRLIGLSFEIADSRRRDEVKSDPSRTRFIKQPSWWQAFLYSYNFPGLFTGPYYTYAMYRDVVDNNNIMEISVWKHIKWRLYNFAWSLPAFIVLLYAFPLEMMRKDKFFNETLYYRISVSFLVFLWMRCRVYSAWMIAESVCVLNGIGIYPEESFPTAGKGPNRIDIFKEQMNKKGTNYNSEAVRNLDIWSIELNASFRGGMRAWNRTVQFWLANYVYKRVPRSLGMLLTMSVSAFWHGVHPGYFLSFLTVPLCTLAEDSILPLVPKDPDGKLPLLFTVFWYLVRQLGFALMASGFLLLTWRDTIRYWNSVYFHVHWIMIAVIVFSWFCKSWISPGNKKYKTDINVKSSNNEIPMGETDCMEEMFKWKSTRAKSRKTTNSTERDNTRRTRNRKSTNVRGFTSETKQDITDVRAAMTNSGYSAVSERKYSSYIISKEDSSSIYPIAQKVMEAAAGSKKMLGAHVSVAGGLEQGFYNAISIGCRSFAFFVRNQRSWSSPPIKSEVVQAFRETAQKLEFSMDQVVVHGSYLINGGSCDTEILNRSRTCMLDECKRCEQLGIVYYNIHPGSTAGKCTREECIKTIASTLNYVIDHTEYITILIETMAGQGNTVGGKFEELQQIISLVKNKKRIGVCFDTCHIFAAGYDIRSGDRYKETFTEFENSVGLQYLRAFHINDSMGDLGSRLDRHANIGKGKLKMAAFRHLMSDPRFDGLPMILETPEGNYAEEMIRLYHSLSGESIKEHKNDIRSFFPLM</sequence>
<feature type="transmembrane region" description="Helical" evidence="13">
    <location>
        <begin position="221"/>
        <end position="240"/>
    </location>
</feature>
<keyword evidence="4 13" id="KW-0812">Transmembrane</keyword>
<evidence type="ECO:0000313" key="16">
    <source>
        <dbReference type="Proteomes" id="UP000277928"/>
    </source>
</evidence>
<comment type="subcellular location">
    <subcellularLocation>
        <location evidence="2">Membrane</location>
        <topology evidence="2">Multi-pass membrane protein</topology>
    </subcellularLocation>
</comment>
<feature type="transmembrane region" description="Helical" evidence="13">
    <location>
        <begin position="36"/>
        <end position="52"/>
    </location>
</feature>
<dbReference type="PROSITE" id="PS00731">
    <property type="entry name" value="AP_NUCLEASE_F2_3"/>
    <property type="match status" value="1"/>
</dbReference>
<keyword evidence="10 13" id="KW-0472">Membrane</keyword>